<protein>
    <submittedName>
        <fullName evidence="2">Uncharacterized protein</fullName>
    </submittedName>
</protein>
<comment type="caution">
    <text evidence="2">The sequence shown here is derived from an EMBL/GenBank/DDBJ whole genome shotgun (WGS) entry which is preliminary data.</text>
</comment>
<gene>
    <name evidence="2" type="ORF">PVAP13_9NG553828</name>
</gene>
<evidence type="ECO:0000313" key="3">
    <source>
        <dbReference type="Proteomes" id="UP000823388"/>
    </source>
</evidence>
<feature type="region of interest" description="Disordered" evidence="1">
    <location>
        <begin position="1"/>
        <end position="36"/>
    </location>
</feature>
<feature type="compositionally biased region" description="Pro residues" evidence="1">
    <location>
        <begin position="111"/>
        <end position="124"/>
    </location>
</feature>
<evidence type="ECO:0000256" key="1">
    <source>
        <dbReference type="SAM" id="MobiDB-lite"/>
    </source>
</evidence>
<reference evidence="2" key="1">
    <citation type="submission" date="2020-05" db="EMBL/GenBank/DDBJ databases">
        <title>WGS assembly of Panicum virgatum.</title>
        <authorList>
            <person name="Lovell J.T."/>
            <person name="Jenkins J."/>
            <person name="Shu S."/>
            <person name="Juenger T.E."/>
            <person name="Schmutz J."/>
        </authorList>
    </citation>
    <scope>NUCLEOTIDE SEQUENCE</scope>
    <source>
        <strain evidence="2">AP13</strain>
    </source>
</reference>
<sequence length="170" mass="17254">MHCTAAAAPTAVAPPSLGVEQPRPSRAHLEELPDDPAILMRGPVIIPPARRQAQAAAPASSPSAAAPTVVVPAAVRPEAASLPTRPPAAFGRVYSRRACVDPPGLLLPPVAAAPPPPVPPPAPSRPVTRSQTGSLKPVDRFGFCAPSAHVAATLTISPIPGNYRSALADP</sequence>
<feature type="region of interest" description="Disordered" evidence="1">
    <location>
        <begin position="110"/>
        <end position="134"/>
    </location>
</feature>
<organism evidence="2 3">
    <name type="scientific">Panicum virgatum</name>
    <name type="common">Blackwell switchgrass</name>
    <dbReference type="NCBI Taxonomy" id="38727"/>
    <lineage>
        <taxon>Eukaryota</taxon>
        <taxon>Viridiplantae</taxon>
        <taxon>Streptophyta</taxon>
        <taxon>Embryophyta</taxon>
        <taxon>Tracheophyta</taxon>
        <taxon>Spermatophyta</taxon>
        <taxon>Magnoliopsida</taxon>
        <taxon>Liliopsida</taxon>
        <taxon>Poales</taxon>
        <taxon>Poaceae</taxon>
        <taxon>PACMAD clade</taxon>
        <taxon>Panicoideae</taxon>
        <taxon>Panicodae</taxon>
        <taxon>Paniceae</taxon>
        <taxon>Panicinae</taxon>
        <taxon>Panicum</taxon>
        <taxon>Panicum sect. Hiantes</taxon>
    </lineage>
</organism>
<evidence type="ECO:0000313" key="2">
    <source>
        <dbReference type="EMBL" id="KAG2540444.1"/>
    </source>
</evidence>
<accession>A0A8T0MZK7</accession>
<name>A0A8T0MZK7_PANVG</name>
<proteinExistence type="predicted"/>
<dbReference type="Proteomes" id="UP000823388">
    <property type="component" value="Chromosome 9N"/>
</dbReference>
<keyword evidence="3" id="KW-1185">Reference proteome</keyword>
<feature type="compositionally biased region" description="Low complexity" evidence="1">
    <location>
        <begin position="1"/>
        <end position="15"/>
    </location>
</feature>
<dbReference type="EMBL" id="CM029054">
    <property type="protein sequence ID" value="KAG2540444.1"/>
    <property type="molecule type" value="Genomic_DNA"/>
</dbReference>
<dbReference type="AlphaFoldDB" id="A0A8T0MZK7"/>